<sequence length="102" mass="10359">MTAKMNEAERDKAAEEDYKICRIVKTAQCWASAAERDASRATGKPVPPLQTGVRGNWSGRNLGMGVGGLAIVGGVACLIFEPCGAAVAAGLGIGGTAAVLIN</sequence>
<accession>A0ABP7CN85</accession>
<evidence type="ECO:0000313" key="2">
    <source>
        <dbReference type="Proteomes" id="UP001500523"/>
    </source>
</evidence>
<protein>
    <submittedName>
        <fullName evidence="1">Uncharacterized protein</fullName>
    </submittedName>
</protein>
<reference evidence="2" key="1">
    <citation type="journal article" date="2019" name="Int. J. Syst. Evol. Microbiol.">
        <title>The Global Catalogue of Microorganisms (GCM) 10K type strain sequencing project: providing services to taxonomists for standard genome sequencing and annotation.</title>
        <authorList>
            <consortium name="The Broad Institute Genomics Platform"/>
            <consortium name="The Broad Institute Genome Sequencing Center for Infectious Disease"/>
            <person name="Wu L."/>
            <person name="Ma J."/>
        </authorList>
    </citation>
    <scope>NUCLEOTIDE SEQUENCE [LARGE SCALE GENOMIC DNA]</scope>
    <source>
        <strain evidence="2">JCM 17498</strain>
    </source>
</reference>
<organism evidence="1 2">
    <name type="scientific">Sphingomonas cynarae</name>
    <dbReference type="NCBI Taxonomy" id="930197"/>
    <lineage>
        <taxon>Bacteria</taxon>
        <taxon>Pseudomonadati</taxon>
        <taxon>Pseudomonadota</taxon>
        <taxon>Alphaproteobacteria</taxon>
        <taxon>Sphingomonadales</taxon>
        <taxon>Sphingomonadaceae</taxon>
        <taxon>Sphingomonas</taxon>
    </lineage>
</organism>
<comment type="caution">
    <text evidence="1">The sequence shown here is derived from an EMBL/GenBank/DDBJ whole genome shotgun (WGS) entry which is preliminary data.</text>
</comment>
<dbReference type="EMBL" id="BAABBF010000001">
    <property type="protein sequence ID" value="GAA3693630.1"/>
    <property type="molecule type" value="Genomic_DNA"/>
</dbReference>
<keyword evidence="2" id="KW-1185">Reference proteome</keyword>
<evidence type="ECO:0000313" key="1">
    <source>
        <dbReference type="EMBL" id="GAA3693630.1"/>
    </source>
</evidence>
<name>A0ABP7CN85_9SPHN</name>
<proteinExistence type="predicted"/>
<gene>
    <name evidence="1" type="ORF">GCM10022268_00680</name>
</gene>
<dbReference type="Proteomes" id="UP001500523">
    <property type="component" value="Unassembled WGS sequence"/>
</dbReference>